<reference evidence="1" key="1">
    <citation type="submission" date="2018-05" db="EMBL/GenBank/DDBJ databases">
        <authorList>
            <person name="Lanie J.A."/>
            <person name="Ng W.-L."/>
            <person name="Kazmierczak K.M."/>
            <person name="Andrzejewski T.M."/>
            <person name="Davidsen T.M."/>
            <person name="Wayne K.J."/>
            <person name="Tettelin H."/>
            <person name="Glass J.I."/>
            <person name="Rusch D."/>
            <person name="Podicherti R."/>
            <person name="Tsui H.-C.T."/>
            <person name="Winkler M.E."/>
        </authorList>
    </citation>
    <scope>NUCLEOTIDE SEQUENCE</scope>
</reference>
<proteinExistence type="predicted"/>
<protein>
    <submittedName>
        <fullName evidence="1">Uncharacterized protein</fullName>
    </submittedName>
</protein>
<gene>
    <name evidence="1" type="ORF">METZ01_LOCUS43456</name>
</gene>
<dbReference type="AlphaFoldDB" id="A0A381RFM7"/>
<evidence type="ECO:0000313" key="1">
    <source>
        <dbReference type="EMBL" id="SUZ90602.1"/>
    </source>
</evidence>
<organism evidence="1">
    <name type="scientific">marine metagenome</name>
    <dbReference type="NCBI Taxonomy" id="408172"/>
    <lineage>
        <taxon>unclassified sequences</taxon>
        <taxon>metagenomes</taxon>
        <taxon>ecological metagenomes</taxon>
    </lineage>
</organism>
<sequence>MAVLYLGEVWQPPKEQLVHLLCINV</sequence>
<dbReference type="EMBL" id="UINC01001908">
    <property type="protein sequence ID" value="SUZ90602.1"/>
    <property type="molecule type" value="Genomic_DNA"/>
</dbReference>
<name>A0A381RFM7_9ZZZZ</name>
<accession>A0A381RFM7</accession>